<organism evidence="3 4">
    <name type="scientific">Orbilia blumenaviensis</name>
    <dbReference type="NCBI Taxonomy" id="1796055"/>
    <lineage>
        <taxon>Eukaryota</taxon>
        <taxon>Fungi</taxon>
        <taxon>Dikarya</taxon>
        <taxon>Ascomycota</taxon>
        <taxon>Pezizomycotina</taxon>
        <taxon>Orbiliomycetes</taxon>
        <taxon>Orbiliales</taxon>
        <taxon>Orbiliaceae</taxon>
        <taxon>Orbilia</taxon>
    </lineage>
</organism>
<feature type="transmembrane region" description="Helical" evidence="2">
    <location>
        <begin position="297"/>
        <end position="316"/>
    </location>
</feature>
<evidence type="ECO:0000256" key="1">
    <source>
        <dbReference type="SAM" id="MobiDB-lite"/>
    </source>
</evidence>
<keyword evidence="2" id="KW-0812">Transmembrane</keyword>
<comment type="caution">
    <text evidence="3">The sequence shown here is derived from an EMBL/GenBank/DDBJ whole genome shotgun (WGS) entry which is preliminary data.</text>
</comment>
<feature type="region of interest" description="Disordered" evidence="1">
    <location>
        <begin position="57"/>
        <end position="76"/>
    </location>
</feature>
<dbReference type="AlphaFoldDB" id="A0AAV9UAT7"/>
<sequence length="352" mass="38053">MATSLRPELLAQILKLSEVSIQDLHDMVQKSSDGGTIGLQISFPVADLLSCLQGNQQANEQEADSTSSNQTVRESRSRAIDLSYISDAGPSEPPNEIRTARTVVPGCDSSYVFHPQSIKSPQMDIVGNKIFIPENKALVQLKAEIVVSGNQAQVVDTSGAPHRLNGTLETVHSPSQNSALPSLIQDTELPDYITQEMLDTVHGSTGGGCEDTTGNMHNPPNTVLGLDIFPLPGSSLAPRTPATSTTNPGGVNPEEDAFKRLGSFLKSQYVPKYFERFLESVSTVLLKGQENINNIPWTYISLAIAIVVFCITKRWITKSQLMTLTSALGAGQCILELLREYGVTEARPSQMA</sequence>
<keyword evidence="4" id="KW-1185">Reference proteome</keyword>
<evidence type="ECO:0000313" key="4">
    <source>
        <dbReference type="Proteomes" id="UP001373714"/>
    </source>
</evidence>
<keyword evidence="2" id="KW-0472">Membrane</keyword>
<feature type="compositionally biased region" description="Polar residues" evidence="1">
    <location>
        <begin position="57"/>
        <end position="72"/>
    </location>
</feature>
<proteinExistence type="predicted"/>
<gene>
    <name evidence="3" type="ORF">TWF730_002475</name>
</gene>
<dbReference type="Proteomes" id="UP001373714">
    <property type="component" value="Unassembled WGS sequence"/>
</dbReference>
<dbReference type="EMBL" id="JAVHNS010000012">
    <property type="protein sequence ID" value="KAK6338413.1"/>
    <property type="molecule type" value="Genomic_DNA"/>
</dbReference>
<keyword evidence="2" id="KW-1133">Transmembrane helix</keyword>
<evidence type="ECO:0000313" key="3">
    <source>
        <dbReference type="EMBL" id="KAK6338413.1"/>
    </source>
</evidence>
<name>A0AAV9UAT7_9PEZI</name>
<protein>
    <submittedName>
        <fullName evidence="3">Uncharacterized protein</fullName>
    </submittedName>
</protein>
<evidence type="ECO:0000256" key="2">
    <source>
        <dbReference type="SAM" id="Phobius"/>
    </source>
</evidence>
<reference evidence="3 4" key="1">
    <citation type="submission" date="2019-10" db="EMBL/GenBank/DDBJ databases">
        <authorList>
            <person name="Palmer J.M."/>
        </authorList>
    </citation>
    <scope>NUCLEOTIDE SEQUENCE [LARGE SCALE GENOMIC DNA]</scope>
    <source>
        <strain evidence="3 4">TWF730</strain>
    </source>
</reference>
<accession>A0AAV9UAT7</accession>